<feature type="region of interest" description="Disordered" evidence="5">
    <location>
        <begin position="1"/>
        <end position="107"/>
    </location>
</feature>
<gene>
    <name evidence="7" type="ORF">E0L32_008225</name>
</gene>
<keyword evidence="8" id="KW-1185">Reference proteome</keyword>
<reference evidence="7 8" key="1">
    <citation type="submission" date="2019-06" db="EMBL/GenBank/DDBJ databases">
        <title>Draft genome sequence of the filamentous fungus Phialemoniopsis curvata isolated from diesel fuel.</title>
        <authorList>
            <person name="Varaljay V.A."/>
            <person name="Lyon W.J."/>
            <person name="Crouch A.L."/>
            <person name="Drake C.E."/>
            <person name="Hollomon J.M."/>
            <person name="Nadeau L.J."/>
            <person name="Nunn H.S."/>
            <person name="Stevenson B.S."/>
            <person name="Bojanowski C.L."/>
            <person name="Crookes-Goodson W.J."/>
        </authorList>
    </citation>
    <scope>NUCLEOTIDE SEQUENCE [LARGE SCALE GENOMIC DNA]</scope>
    <source>
        <strain evidence="7 8">D216</strain>
    </source>
</reference>
<dbReference type="InterPro" id="IPR013083">
    <property type="entry name" value="Znf_RING/FYVE/PHD"/>
</dbReference>
<feature type="compositionally biased region" description="Low complexity" evidence="5">
    <location>
        <begin position="39"/>
        <end position="57"/>
    </location>
</feature>
<evidence type="ECO:0000256" key="5">
    <source>
        <dbReference type="SAM" id="MobiDB-lite"/>
    </source>
</evidence>
<dbReference type="PROSITE" id="PS50178">
    <property type="entry name" value="ZF_FYVE"/>
    <property type="match status" value="1"/>
</dbReference>
<dbReference type="GeneID" id="41975672"/>
<accession>A0A507AVT2</accession>
<sequence>MPKAPGPPHSNFHQPQHNQLPPFQSSHYNPSYRSSPQVSPLSTMSTSTGSSPTSPKPRCARQLPPSYIPAVLRPTQHSCKAPYPRPKAEEGAADDEQPPRSSGSFISLPGLAAIGISRLSRRSTGDSGKCIDGSWNLDQFPEVNGLPSRDHWKPDADSTICDEPTCKRHFTYFNRRHHCRRCGNIFCDMHSAFEVPLDESANYNPRGSPSRSCSHCYKEFKSWRSRANSQSSSTSSSVDSQGPATPLPQHTSATAPASPVAAGACKSGGLNPPKAPAEVAMSVPRDWNWSTF</sequence>
<feature type="compositionally biased region" description="Low complexity" evidence="5">
    <location>
        <begin position="227"/>
        <end position="240"/>
    </location>
</feature>
<dbReference type="Proteomes" id="UP000319257">
    <property type="component" value="Unassembled WGS sequence"/>
</dbReference>
<dbReference type="PANTHER" id="PTHR23164:SF30">
    <property type="entry name" value="EARLY ENDOSOME ANTIGEN 1"/>
    <property type="match status" value="1"/>
</dbReference>
<dbReference type="CDD" id="cd15760">
    <property type="entry name" value="FYVE_scVPS27p_like"/>
    <property type="match status" value="1"/>
</dbReference>
<keyword evidence="2 4" id="KW-0863">Zinc-finger</keyword>
<evidence type="ECO:0000313" key="7">
    <source>
        <dbReference type="EMBL" id="TPX10836.1"/>
    </source>
</evidence>
<dbReference type="InParanoid" id="A0A507AVT2"/>
<dbReference type="SUPFAM" id="SSF57903">
    <property type="entry name" value="FYVE/PHD zinc finger"/>
    <property type="match status" value="1"/>
</dbReference>
<dbReference type="SMART" id="SM00064">
    <property type="entry name" value="FYVE"/>
    <property type="match status" value="1"/>
</dbReference>
<dbReference type="AlphaFoldDB" id="A0A507AVT2"/>
<evidence type="ECO:0000256" key="2">
    <source>
        <dbReference type="ARBA" id="ARBA00022771"/>
    </source>
</evidence>
<name>A0A507AVT2_9PEZI</name>
<protein>
    <recommendedName>
        <fullName evidence="6">FYVE-type domain-containing protein</fullName>
    </recommendedName>
</protein>
<dbReference type="OrthoDB" id="10018316at2759"/>
<keyword evidence="1" id="KW-0479">Metal-binding</keyword>
<comment type="caution">
    <text evidence="7">The sequence shown here is derived from an EMBL/GenBank/DDBJ whole genome shotgun (WGS) entry which is preliminary data.</text>
</comment>
<dbReference type="RefSeq" id="XP_030992547.1">
    <property type="nucleotide sequence ID" value="XM_031143056.1"/>
</dbReference>
<dbReference type="Pfam" id="PF01363">
    <property type="entry name" value="FYVE"/>
    <property type="match status" value="1"/>
</dbReference>
<evidence type="ECO:0000313" key="8">
    <source>
        <dbReference type="Proteomes" id="UP000319257"/>
    </source>
</evidence>
<dbReference type="InterPro" id="IPR017455">
    <property type="entry name" value="Znf_FYVE-rel"/>
</dbReference>
<organism evidence="7 8">
    <name type="scientific">Thyridium curvatum</name>
    <dbReference type="NCBI Taxonomy" id="1093900"/>
    <lineage>
        <taxon>Eukaryota</taxon>
        <taxon>Fungi</taxon>
        <taxon>Dikarya</taxon>
        <taxon>Ascomycota</taxon>
        <taxon>Pezizomycotina</taxon>
        <taxon>Sordariomycetes</taxon>
        <taxon>Sordariomycetidae</taxon>
        <taxon>Thyridiales</taxon>
        <taxon>Thyridiaceae</taxon>
        <taxon>Thyridium</taxon>
    </lineage>
</organism>
<feature type="compositionally biased region" description="Low complexity" evidence="5">
    <location>
        <begin position="251"/>
        <end position="264"/>
    </location>
</feature>
<dbReference type="InterPro" id="IPR011011">
    <property type="entry name" value="Znf_FYVE_PHD"/>
</dbReference>
<dbReference type="STRING" id="1093900.A0A507AVT2"/>
<proteinExistence type="predicted"/>
<dbReference type="EMBL" id="SKBQ01000053">
    <property type="protein sequence ID" value="TPX10836.1"/>
    <property type="molecule type" value="Genomic_DNA"/>
</dbReference>
<feature type="region of interest" description="Disordered" evidence="5">
    <location>
        <begin position="227"/>
        <end position="279"/>
    </location>
</feature>
<evidence type="ECO:0000256" key="3">
    <source>
        <dbReference type="ARBA" id="ARBA00022833"/>
    </source>
</evidence>
<dbReference type="PANTHER" id="PTHR23164">
    <property type="entry name" value="EARLY ENDOSOME ANTIGEN 1"/>
    <property type="match status" value="1"/>
</dbReference>
<dbReference type="GO" id="GO:0008270">
    <property type="term" value="F:zinc ion binding"/>
    <property type="evidence" value="ECO:0007669"/>
    <property type="project" value="UniProtKB-KW"/>
</dbReference>
<keyword evidence="3" id="KW-0862">Zinc</keyword>
<evidence type="ECO:0000256" key="4">
    <source>
        <dbReference type="PROSITE-ProRule" id="PRU00091"/>
    </source>
</evidence>
<evidence type="ECO:0000259" key="6">
    <source>
        <dbReference type="PROSITE" id="PS50178"/>
    </source>
</evidence>
<feature type="compositionally biased region" description="Polar residues" evidence="5">
    <location>
        <begin position="11"/>
        <end position="38"/>
    </location>
</feature>
<dbReference type="InterPro" id="IPR000306">
    <property type="entry name" value="Znf_FYVE"/>
</dbReference>
<evidence type="ECO:0000256" key="1">
    <source>
        <dbReference type="ARBA" id="ARBA00022723"/>
    </source>
</evidence>
<dbReference type="Gene3D" id="3.30.40.10">
    <property type="entry name" value="Zinc/RING finger domain, C3HC4 (zinc finger)"/>
    <property type="match status" value="1"/>
</dbReference>
<feature type="domain" description="FYVE-type" evidence="6">
    <location>
        <begin position="166"/>
        <end position="221"/>
    </location>
</feature>